<dbReference type="AlphaFoldDB" id="A0A848QIC2"/>
<dbReference type="Proteomes" id="UP000561181">
    <property type="component" value="Unassembled WGS sequence"/>
</dbReference>
<keyword evidence="2" id="KW-0812">Transmembrane</keyword>
<gene>
    <name evidence="4" type="ORF">HKD42_01660</name>
</gene>
<proteinExistence type="predicted"/>
<dbReference type="Pfam" id="PF05036">
    <property type="entry name" value="SPOR"/>
    <property type="match status" value="1"/>
</dbReference>
<reference evidence="4 5" key="1">
    <citation type="submission" date="2020-04" db="EMBL/GenBank/DDBJ databases">
        <authorList>
            <person name="Liu A."/>
        </authorList>
    </citation>
    <scope>NUCLEOTIDE SEQUENCE [LARGE SCALE GENOMIC DNA]</scope>
    <source>
        <strain evidence="4 5">RZ02</strain>
    </source>
</reference>
<dbReference type="GO" id="GO:0042834">
    <property type="term" value="F:peptidoglycan binding"/>
    <property type="evidence" value="ECO:0007669"/>
    <property type="project" value="InterPro"/>
</dbReference>
<keyword evidence="2" id="KW-0472">Membrane</keyword>
<feature type="compositionally biased region" description="Basic and acidic residues" evidence="1">
    <location>
        <begin position="111"/>
        <end position="121"/>
    </location>
</feature>
<keyword evidence="5" id="KW-1185">Reference proteome</keyword>
<sequence length="277" mass="28192">MTQNDFGQNDNGRDGAGQDGETFDHIDDAGDDTIIENEELSLVEDDGPLPWLESDYDDEEEGVDTGRLVGLALLGALLLALILGTIYFFSNRGPDPELVADGSTIEAPEGPMKERPADAGGKEFAGTGQVAPAVGDGQTTEGRLADGSNGGGGDGDGDRNGAGDTDGAKPSIDTATTANAGATNSGSANANADGGAASSPSGVGVQVGAYSTRESAVEGWNRLTRQTDALKGVKYRVQQGQADIGTVFRLQAVAGDKASGDRLCRALKADGIACQVK</sequence>
<feature type="region of interest" description="Disordered" evidence="1">
    <location>
        <begin position="1"/>
        <end position="30"/>
    </location>
</feature>
<protein>
    <submittedName>
        <fullName evidence="4">SPOR domain-containing protein</fullName>
    </submittedName>
</protein>
<organism evidence="4 5">
    <name type="scientific">Pontixanthobacter rizhaonensis</name>
    <dbReference type="NCBI Taxonomy" id="2730337"/>
    <lineage>
        <taxon>Bacteria</taxon>
        <taxon>Pseudomonadati</taxon>
        <taxon>Pseudomonadota</taxon>
        <taxon>Alphaproteobacteria</taxon>
        <taxon>Sphingomonadales</taxon>
        <taxon>Erythrobacteraceae</taxon>
        <taxon>Pontixanthobacter</taxon>
    </lineage>
</organism>
<evidence type="ECO:0000256" key="2">
    <source>
        <dbReference type="SAM" id="Phobius"/>
    </source>
</evidence>
<feature type="compositionally biased region" description="Low complexity" evidence="1">
    <location>
        <begin position="173"/>
        <end position="199"/>
    </location>
</feature>
<feature type="region of interest" description="Disordered" evidence="1">
    <location>
        <begin position="99"/>
        <end position="203"/>
    </location>
</feature>
<feature type="transmembrane region" description="Helical" evidence="2">
    <location>
        <begin position="68"/>
        <end position="89"/>
    </location>
</feature>
<accession>A0A848QIC2</accession>
<comment type="caution">
    <text evidence="4">The sequence shown here is derived from an EMBL/GenBank/DDBJ whole genome shotgun (WGS) entry which is preliminary data.</text>
</comment>
<dbReference type="RefSeq" id="WP_170009698.1">
    <property type="nucleotide sequence ID" value="NZ_JABCRE010000002.1"/>
</dbReference>
<feature type="domain" description="SPOR" evidence="3">
    <location>
        <begin position="197"/>
        <end position="277"/>
    </location>
</feature>
<dbReference type="PROSITE" id="PS51724">
    <property type="entry name" value="SPOR"/>
    <property type="match status" value="1"/>
</dbReference>
<evidence type="ECO:0000259" key="3">
    <source>
        <dbReference type="PROSITE" id="PS51724"/>
    </source>
</evidence>
<name>A0A848QIC2_9SPHN</name>
<dbReference type="InterPro" id="IPR007730">
    <property type="entry name" value="SPOR-like_dom"/>
</dbReference>
<evidence type="ECO:0000313" key="5">
    <source>
        <dbReference type="Proteomes" id="UP000561181"/>
    </source>
</evidence>
<evidence type="ECO:0000256" key="1">
    <source>
        <dbReference type="SAM" id="MobiDB-lite"/>
    </source>
</evidence>
<dbReference type="EMBL" id="JABCRE010000002">
    <property type="protein sequence ID" value="NMW30764.1"/>
    <property type="molecule type" value="Genomic_DNA"/>
</dbReference>
<evidence type="ECO:0000313" key="4">
    <source>
        <dbReference type="EMBL" id="NMW30764.1"/>
    </source>
</evidence>
<feature type="compositionally biased region" description="Polar residues" evidence="1">
    <location>
        <begin position="1"/>
        <end position="10"/>
    </location>
</feature>
<keyword evidence="2" id="KW-1133">Transmembrane helix</keyword>